<dbReference type="HOGENOM" id="CLU_111048_0_0_11"/>
<dbReference type="STRING" id="1223515.B842_03130"/>
<accession>A0A0B5D9V9</accession>
<dbReference type="Pfam" id="PF10969">
    <property type="entry name" value="DUF2771"/>
    <property type="match status" value="1"/>
</dbReference>
<organism evidence="1 2">
    <name type="scientific">Corynebacterium humireducens NBRC 106098 = DSM 45392</name>
    <dbReference type="NCBI Taxonomy" id="1223515"/>
    <lineage>
        <taxon>Bacteria</taxon>
        <taxon>Bacillati</taxon>
        <taxon>Actinomycetota</taxon>
        <taxon>Actinomycetes</taxon>
        <taxon>Mycobacteriales</taxon>
        <taxon>Corynebacteriaceae</taxon>
        <taxon>Corynebacterium</taxon>
    </lineage>
</organism>
<evidence type="ECO:0008006" key="3">
    <source>
        <dbReference type="Google" id="ProtNLM"/>
    </source>
</evidence>
<keyword evidence="2" id="KW-1185">Reference proteome</keyword>
<evidence type="ECO:0000313" key="2">
    <source>
        <dbReference type="Proteomes" id="UP000031524"/>
    </source>
</evidence>
<evidence type="ECO:0000313" key="1">
    <source>
        <dbReference type="EMBL" id="AJE32479.1"/>
    </source>
</evidence>
<dbReference type="InterPro" id="IPR024495">
    <property type="entry name" value="DUF2771"/>
</dbReference>
<reference evidence="1 2" key="1">
    <citation type="submission" date="2013-04" db="EMBL/GenBank/DDBJ databases">
        <title>Complete genome sequence of Corynebacterium humireducens DSM 45392(T), isolated from a wastewater-fed microbial fuel cell.</title>
        <authorList>
            <person name="Ruckert C."/>
            <person name="Albersmeier A."/>
            <person name="Kalinowski J."/>
        </authorList>
    </citation>
    <scope>NUCLEOTIDE SEQUENCE [LARGE SCALE GENOMIC DNA]</scope>
    <source>
        <strain evidence="2">MFC-5</strain>
    </source>
</reference>
<protein>
    <recommendedName>
        <fullName evidence="3">DUF2771 domain-containing protein</fullName>
    </recommendedName>
</protein>
<name>A0A0B5D9V9_9CORY</name>
<dbReference type="Proteomes" id="UP000031524">
    <property type="component" value="Chromosome"/>
</dbReference>
<gene>
    <name evidence="1" type="ORF">B842_03130</name>
</gene>
<proteinExistence type="predicted"/>
<dbReference type="RefSeq" id="WP_040085157.1">
    <property type="nucleotide sequence ID" value="NZ_BCSU01000024.1"/>
</dbReference>
<dbReference type="KEGG" id="chm:B842_03130"/>
<dbReference type="EMBL" id="CP005286">
    <property type="protein sequence ID" value="AJE32479.1"/>
    <property type="molecule type" value="Genomic_DNA"/>
</dbReference>
<dbReference type="OrthoDB" id="4424536at2"/>
<sequence>MTTPKKARQKSLLQFLTLLIAVVIIVVAAVLAQNWWNNRPGPEPQDVTVTATVGGTQIEVAPYLVCEPGLECPEGEVPNLPMGPDDTLVLDIPEPIHDHDWQLLMIYDDPAVNDQQFHGAYDTDSVEIPGSVDPVNEGDPRPRLMVVEISSAMIGHDADGEETPYATVWSLSTMDGERELRAPEDPATP</sequence>
<dbReference type="AlphaFoldDB" id="A0A0B5D9V9"/>